<comment type="subunit">
    <text evidence="3">Homodimer.</text>
</comment>
<organism evidence="4 5">
    <name type="scientific">Candidatus Pantoea edessiphila</name>
    <dbReference type="NCBI Taxonomy" id="2044610"/>
    <lineage>
        <taxon>Bacteria</taxon>
        <taxon>Pseudomonadati</taxon>
        <taxon>Pseudomonadota</taxon>
        <taxon>Gammaproteobacteria</taxon>
        <taxon>Enterobacterales</taxon>
        <taxon>Erwiniaceae</taxon>
        <taxon>Pantoea</taxon>
    </lineage>
</organism>
<feature type="binding site" evidence="3">
    <location>
        <position position="121"/>
    </location>
    <ligand>
        <name>substrate</name>
    </ligand>
</feature>
<feature type="binding site" evidence="3">
    <location>
        <begin position="81"/>
        <end position="84"/>
    </location>
    <ligand>
        <name>substrate</name>
    </ligand>
</feature>
<comment type="catalytic activity">
    <reaction evidence="1 3">
        <text>aldehydo-D-ribose 5-phosphate = D-ribulose 5-phosphate</text>
        <dbReference type="Rhea" id="RHEA:14657"/>
        <dbReference type="ChEBI" id="CHEBI:58121"/>
        <dbReference type="ChEBI" id="CHEBI:58273"/>
        <dbReference type="EC" id="5.3.1.6"/>
    </reaction>
</comment>
<dbReference type="GO" id="GO:0009052">
    <property type="term" value="P:pentose-phosphate shunt, non-oxidative branch"/>
    <property type="evidence" value="ECO:0007669"/>
    <property type="project" value="UniProtKB-UniRule"/>
</dbReference>
<feature type="binding site" evidence="3">
    <location>
        <begin position="28"/>
        <end position="31"/>
    </location>
    <ligand>
        <name>substrate</name>
    </ligand>
</feature>
<comment type="caution">
    <text evidence="4">The sequence shown here is derived from an EMBL/GenBank/DDBJ whole genome shotgun (WGS) entry which is preliminary data.</text>
</comment>
<dbReference type="NCBIfam" id="NF001924">
    <property type="entry name" value="PRK00702.1"/>
    <property type="match status" value="1"/>
</dbReference>
<dbReference type="GO" id="GO:0006014">
    <property type="term" value="P:D-ribose metabolic process"/>
    <property type="evidence" value="ECO:0007669"/>
    <property type="project" value="TreeGrafter"/>
</dbReference>
<comment type="function">
    <text evidence="3">Catalyzes the reversible conversion of ribose-5-phosphate to ribulose 5-phosphate.</text>
</comment>
<comment type="pathway">
    <text evidence="3">Carbohydrate degradation; pentose phosphate pathway; D-ribose 5-phosphate from D-ribulose 5-phosphate (non-oxidative stage): step 1/1.</text>
</comment>
<dbReference type="Proteomes" id="UP000296153">
    <property type="component" value="Unassembled WGS sequence"/>
</dbReference>
<dbReference type="CDD" id="cd01398">
    <property type="entry name" value="RPI_A"/>
    <property type="match status" value="1"/>
</dbReference>
<keyword evidence="2 3" id="KW-0413">Isomerase</keyword>
<evidence type="ECO:0000313" key="5">
    <source>
        <dbReference type="Proteomes" id="UP000296153"/>
    </source>
</evidence>
<dbReference type="SUPFAM" id="SSF75445">
    <property type="entry name" value="D-ribose-5-phosphate isomerase (RpiA), lid domain"/>
    <property type="match status" value="1"/>
</dbReference>
<feature type="active site" description="Proton acceptor" evidence="3">
    <location>
        <position position="103"/>
    </location>
</feature>
<dbReference type="PANTHER" id="PTHR11934:SF0">
    <property type="entry name" value="RIBOSE-5-PHOSPHATE ISOMERASE"/>
    <property type="match status" value="1"/>
</dbReference>
<dbReference type="EMBL" id="PDKT01000004">
    <property type="protein sequence ID" value="PPI87781.1"/>
    <property type="molecule type" value="Genomic_DNA"/>
</dbReference>
<evidence type="ECO:0000256" key="3">
    <source>
        <dbReference type="HAMAP-Rule" id="MF_00170"/>
    </source>
</evidence>
<reference evidence="4 5" key="1">
    <citation type="journal article" date="2018" name="Genome Biol. Evol.">
        <title>Cladogenesis and Genomic Streamlining in Extracellular Endosymbionts of Tropical Stink Bugs.</title>
        <authorList>
            <person name="Otero-Bravo A."/>
            <person name="Goffredi S."/>
            <person name="Sabree Z.L."/>
        </authorList>
    </citation>
    <scope>NUCLEOTIDE SEQUENCE [LARGE SCALE GENOMIC DNA]</scope>
    <source>
        <strain evidence="4 5">SoEE</strain>
    </source>
</reference>
<dbReference type="PANTHER" id="PTHR11934">
    <property type="entry name" value="RIBOSE-5-PHOSPHATE ISOMERASE"/>
    <property type="match status" value="1"/>
</dbReference>
<dbReference type="Pfam" id="PF06026">
    <property type="entry name" value="Rib_5-P_isom_A"/>
    <property type="match status" value="1"/>
</dbReference>
<dbReference type="GO" id="GO:0005829">
    <property type="term" value="C:cytosol"/>
    <property type="evidence" value="ECO:0007669"/>
    <property type="project" value="TreeGrafter"/>
</dbReference>
<dbReference type="SUPFAM" id="SSF100950">
    <property type="entry name" value="NagB/RpiA/CoA transferase-like"/>
    <property type="match status" value="1"/>
</dbReference>
<evidence type="ECO:0000256" key="1">
    <source>
        <dbReference type="ARBA" id="ARBA00001713"/>
    </source>
</evidence>
<dbReference type="InterPro" id="IPR037171">
    <property type="entry name" value="NagB/RpiA_transferase-like"/>
</dbReference>
<dbReference type="AlphaFoldDB" id="A0A2P5SZL9"/>
<protein>
    <recommendedName>
        <fullName evidence="3">Ribose-5-phosphate isomerase A</fullName>
        <ecNumber evidence="3">5.3.1.6</ecNumber>
    </recommendedName>
    <alternativeName>
        <fullName evidence="3">Phosphoriboisomerase A</fullName>
        <shortName evidence="3">PRI</shortName>
    </alternativeName>
</protein>
<dbReference type="RefSeq" id="WP_136131184.1">
    <property type="nucleotide sequence ID" value="NZ_PDKT01000004.1"/>
</dbReference>
<dbReference type="EC" id="5.3.1.6" evidence="3"/>
<dbReference type="OrthoDB" id="5870696at2"/>
<feature type="binding site" evidence="3">
    <location>
        <begin position="94"/>
        <end position="97"/>
    </location>
    <ligand>
        <name>substrate</name>
    </ligand>
</feature>
<dbReference type="Gene3D" id="3.40.50.1360">
    <property type="match status" value="1"/>
</dbReference>
<gene>
    <name evidence="3" type="primary">rpiA</name>
    <name evidence="4" type="ORF">CRV12_03000</name>
</gene>
<dbReference type="Gene3D" id="3.30.70.260">
    <property type="match status" value="1"/>
</dbReference>
<accession>A0A2P5SZL9</accession>
<evidence type="ECO:0000313" key="4">
    <source>
        <dbReference type="EMBL" id="PPI87781.1"/>
    </source>
</evidence>
<dbReference type="InterPro" id="IPR004788">
    <property type="entry name" value="Ribose5P_isomerase_type_A"/>
</dbReference>
<dbReference type="NCBIfam" id="TIGR00021">
    <property type="entry name" value="rpiA"/>
    <property type="match status" value="1"/>
</dbReference>
<dbReference type="InterPro" id="IPR020672">
    <property type="entry name" value="Ribose5P_isomerase_typA_subgr"/>
</dbReference>
<comment type="similarity">
    <text evidence="3">Belongs to the ribose 5-phosphate isomerase family.</text>
</comment>
<proteinExistence type="inferred from homology"/>
<dbReference type="FunFam" id="3.40.50.1360:FF:000001">
    <property type="entry name" value="Ribose-5-phosphate isomerase A"/>
    <property type="match status" value="1"/>
</dbReference>
<dbReference type="UniPathway" id="UPA00115">
    <property type="reaction ID" value="UER00412"/>
</dbReference>
<name>A0A2P5SZL9_9GAMM</name>
<evidence type="ECO:0000256" key="2">
    <source>
        <dbReference type="ARBA" id="ARBA00023235"/>
    </source>
</evidence>
<dbReference type="HAMAP" id="MF_00170">
    <property type="entry name" value="Rib_5P_isom_A"/>
    <property type="match status" value="1"/>
</dbReference>
<sequence>MNQNSLKKAVSQAAIDFIKTNSVIGIGTGSTIGYLINALGSIKHQIKGVVSSSKQSTKKLRKIGINILDLNEIDYLPIYIDSADEIDSQMCMIKGGGAALTHEKIIASVADKFICIIDISKKVKTLGTFPLPIEVIPIARNFVTYELEKIGGIAKYRQNVITENGNIILDIHNLLISNPILLEQYINSIPGVVTVGIFASRRADILLVGNYNGIDIIVK</sequence>
<dbReference type="GO" id="GO:0004751">
    <property type="term" value="F:ribose-5-phosphate isomerase activity"/>
    <property type="evidence" value="ECO:0007669"/>
    <property type="project" value="UniProtKB-UniRule"/>
</dbReference>